<dbReference type="PANTHER" id="PTHR11842">
    <property type="entry name" value="MITOTIC SPINDLE ASSEMBLY CHECKPOINT PROTEIN MAD2"/>
    <property type="match status" value="1"/>
</dbReference>
<feature type="domain" description="HORMA" evidence="1">
    <location>
        <begin position="4"/>
        <end position="199"/>
    </location>
</feature>
<name>B3N1T3_DROAN</name>
<sequence length="202" mass="23492">MQSENKVDIQLEAIEVLLNHILYVRGVYPPQIFKKRRIYNTPVFVSIFPPLNNYLAGVLRSVRELMRRNELQSLEVILYHDENNPLECYQMLVESLVTGASENDTHLIEYEQQLRSAIYKLSERVKQLTKLPPGTTSFKIHLHTSQEAFVRLSHESQFQEFPWLQAQNLKSQKISQTENISLLPLAAVENVGLKMQARIFKI</sequence>
<dbReference type="STRING" id="7217.B3N1T3"/>
<dbReference type="InterPro" id="IPR036570">
    <property type="entry name" value="HORMA_dom_sf"/>
</dbReference>
<dbReference type="AlphaFoldDB" id="B3N1T3"/>
<evidence type="ECO:0000313" key="2">
    <source>
        <dbReference type="EMBL" id="EDV34052.1"/>
    </source>
</evidence>
<dbReference type="Pfam" id="PF02301">
    <property type="entry name" value="HORMA"/>
    <property type="match status" value="1"/>
</dbReference>
<dbReference type="FunCoup" id="B3N1T3">
    <property type="interactions" value="110"/>
</dbReference>
<dbReference type="InParanoid" id="B3N1T3"/>
<protein>
    <recommendedName>
        <fullName evidence="1">HORMA domain-containing protein</fullName>
    </recommendedName>
</protein>
<organism evidence="2 3">
    <name type="scientific">Drosophila ananassae</name>
    <name type="common">Fruit fly</name>
    <dbReference type="NCBI Taxonomy" id="7217"/>
    <lineage>
        <taxon>Eukaryota</taxon>
        <taxon>Metazoa</taxon>
        <taxon>Ecdysozoa</taxon>
        <taxon>Arthropoda</taxon>
        <taxon>Hexapoda</taxon>
        <taxon>Insecta</taxon>
        <taxon>Pterygota</taxon>
        <taxon>Neoptera</taxon>
        <taxon>Endopterygota</taxon>
        <taxon>Diptera</taxon>
        <taxon>Brachycera</taxon>
        <taxon>Muscomorpha</taxon>
        <taxon>Ephydroidea</taxon>
        <taxon>Drosophilidae</taxon>
        <taxon>Drosophila</taxon>
        <taxon>Sophophora</taxon>
    </lineage>
</organism>
<dbReference type="SUPFAM" id="SSF56019">
    <property type="entry name" value="The spindle assembly checkpoint protein mad2"/>
    <property type="match status" value="1"/>
</dbReference>
<dbReference type="EMBL" id="CH902661">
    <property type="protein sequence ID" value="EDV34052.1"/>
    <property type="molecule type" value="Genomic_DNA"/>
</dbReference>
<dbReference type="OrthoDB" id="21254at2759"/>
<dbReference type="Proteomes" id="UP000007801">
    <property type="component" value="Unassembled WGS sequence"/>
</dbReference>
<evidence type="ECO:0000313" key="3">
    <source>
        <dbReference type="Proteomes" id="UP000007801"/>
    </source>
</evidence>
<gene>
    <name evidence="2" type="primary">Dana\GF20698</name>
    <name evidence="2" type="synonym">dana_GLEANR_3948</name>
    <name evidence="2" type="ORF">GF20698</name>
</gene>
<evidence type="ECO:0000259" key="1">
    <source>
        <dbReference type="PROSITE" id="PS50815"/>
    </source>
</evidence>
<keyword evidence="3" id="KW-1185">Reference proteome</keyword>
<dbReference type="Gene3D" id="3.30.900.10">
    <property type="entry name" value="HORMA domain"/>
    <property type="match status" value="1"/>
</dbReference>
<dbReference type="OMA" id="QYQEFPW"/>
<accession>B3N1T3</accession>
<dbReference type="HOGENOM" id="CLU_050394_2_0_1"/>
<dbReference type="PANTHER" id="PTHR11842:SF10">
    <property type="entry name" value="MITOTIC SPINDLE ASSEMBLY CHECKPOINT PROTEIN MAD2B"/>
    <property type="match status" value="1"/>
</dbReference>
<proteinExistence type="predicted"/>
<dbReference type="GeneID" id="6503391"/>
<dbReference type="GO" id="GO:0016035">
    <property type="term" value="C:zeta DNA polymerase complex"/>
    <property type="evidence" value="ECO:0007669"/>
    <property type="project" value="EnsemblMetazoa"/>
</dbReference>
<dbReference type="PhylomeDB" id="B3N1T3"/>
<reference evidence="2 3" key="1">
    <citation type="journal article" date="2007" name="Nature">
        <title>Evolution of genes and genomes on the Drosophila phylogeny.</title>
        <authorList>
            <consortium name="Drosophila 12 Genomes Consortium"/>
            <person name="Clark A.G."/>
            <person name="Eisen M.B."/>
            <person name="Smith D.R."/>
            <person name="Bergman C.M."/>
            <person name="Oliver B."/>
            <person name="Markow T.A."/>
            <person name="Kaufman T.C."/>
            <person name="Kellis M."/>
            <person name="Gelbart W."/>
            <person name="Iyer V.N."/>
            <person name="Pollard D.A."/>
            <person name="Sackton T.B."/>
            <person name="Larracuente A.M."/>
            <person name="Singh N.D."/>
            <person name="Abad J.P."/>
            <person name="Abt D.N."/>
            <person name="Adryan B."/>
            <person name="Aguade M."/>
            <person name="Akashi H."/>
            <person name="Anderson W.W."/>
            <person name="Aquadro C.F."/>
            <person name="Ardell D.H."/>
            <person name="Arguello R."/>
            <person name="Artieri C.G."/>
            <person name="Barbash D.A."/>
            <person name="Barker D."/>
            <person name="Barsanti P."/>
            <person name="Batterham P."/>
            <person name="Batzoglou S."/>
            <person name="Begun D."/>
            <person name="Bhutkar A."/>
            <person name="Blanco E."/>
            <person name="Bosak S.A."/>
            <person name="Bradley R.K."/>
            <person name="Brand A.D."/>
            <person name="Brent M.R."/>
            <person name="Brooks A.N."/>
            <person name="Brown R.H."/>
            <person name="Butlin R.K."/>
            <person name="Caggese C."/>
            <person name="Calvi B.R."/>
            <person name="Bernardo de Carvalho A."/>
            <person name="Caspi A."/>
            <person name="Castrezana S."/>
            <person name="Celniker S.E."/>
            <person name="Chang J.L."/>
            <person name="Chapple C."/>
            <person name="Chatterji S."/>
            <person name="Chinwalla A."/>
            <person name="Civetta A."/>
            <person name="Clifton S.W."/>
            <person name="Comeron J.M."/>
            <person name="Costello J.C."/>
            <person name="Coyne J.A."/>
            <person name="Daub J."/>
            <person name="David R.G."/>
            <person name="Delcher A.L."/>
            <person name="Delehaunty K."/>
            <person name="Do C.B."/>
            <person name="Ebling H."/>
            <person name="Edwards K."/>
            <person name="Eickbush T."/>
            <person name="Evans J.D."/>
            <person name="Filipski A."/>
            <person name="Findeiss S."/>
            <person name="Freyhult E."/>
            <person name="Fulton L."/>
            <person name="Fulton R."/>
            <person name="Garcia A.C."/>
            <person name="Gardiner A."/>
            <person name="Garfield D.A."/>
            <person name="Garvin B.E."/>
            <person name="Gibson G."/>
            <person name="Gilbert D."/>
            <person name="Gnerre S."/>
            <person name="Godfrey J."/>
            <person name="Good R."/>
            <person name="Gotea V."/>
            <person name="Gravely B."/>
            <person name="Greenberg A.J."/>
            <person name="Griffiths-Jones S."/>
            <person name="Gross S."/>
            <person name="Guigo R."/>
            <person name="Gustafson E.A."/>
            <person name="Haerty W."/>
            <person name="Hahn M.W."/>
            <person name="Halligan D.L."/>
            <person name="Halpern A.L."/>
            <person name="Halter G.M."/>
            <person name="Han M.V."/>
            <person name="Heger A."/>
            <person name="Hillier L."/>
            <person name="Hinrichs A.S."/>
            <person name="Holmes I."/>
            <person name="Hoskins R.A."/>
            <person name="Hubisz M.J."/>
            <person name="Hultmark D."/>
            <person name="Huntley M.A."/>
            <person name="Jaffe D.B."/>
            <person name="Jagadeeshan S."/>
            <person name="Jeck W.R."/>
            <person name="Johnson J."/>
            <person name="Jones C.D."/>
            <person name="Jordan W.C."/>
            <person name="Karpen G.H."/>
            <person name="Kataoka E."/>
            <person name="Keightley P.D."/>
            <person name="Kheradpour P."/>
            <person name="Kirkness E.F."/>
            <person name="Koerich L.B."/>
            <person name="Kristiansen K."/>
            <person name="Kudrna D."/>
            <person name="Kulathinal R.J."/>
            <person name="Kumar S."/>
            <person name="Kwok R."/>
            <person name="Lander E."/>
            <person name="Langley C.H."/>
            <person name="Lapoint R."/>
            <person name="Lazzaro B.P."/>
            <person name="Lee S.J."/>
            <person name="Levesque L."/>
            <person name="Li R."/>
            <person name="Lin C.F."/>
            <person name="Lin M.F."/>
            <person name="Lindblad-Toh K."/>
            <person name="Llopart A."/>
            <person name="Long M."/>
            <person name="Low L."/>
            <person name="Lozovsky E."/>
            <person name="Lu J."/>
            <person name="Luo M."/>
            <person name="Machado C.A."/>
            <person name="Makalowski W."/>
            <person name="Marzo M."/>
            <person name="Matsuda M."/>
            <person name="Matzkin L."/>
            <person name="McAllister B."/>
            <person name="McBride C.S."/>
            <person name="McKernan B."/>
            <person name="McKernan K."/>
            <person name="Mendez-Lago M."/>
            <person name="Minx P."/>
            <person name="Mollenhauer M.U."/>
            <person name="Montooth K."/>
            <person name="Mount S.M."/>
            <person name="Mu X."/>
            <person name="Myers E."/>
            <person name="Negre B."/>
            <person name="Newfeld S."/>
            <person name="Nielsen R."/>
            <person name="Noor M.A."/>
            <person name="O'Grady P."/>
            <person name="Pachter L."/>
            <person name="Papaceit M."/>
            <person name="Parisi M.J."/>
            <person name="Parisi M."/>
            <person name="Parts L."/>
            <person name="Pedersen J.S."/>
            <person name="Pesole G."/>
            <person name="Phillippy A.M."/>
            <person name="Ponting C.P."/>
            <person name="Pop M."/>
            <person name="Porcelli D."/>
            <person name="Powell J.R."/>
            <person name="Prohaska S."/>
            <person name="Pruitt K."/>
            <person name="Puig M."/>
            <person name="Quesneville H."/>
            <person name="Ram K.R."/>
            <person name="Rand D."/>
            <person name="Rasmussen M.D."/>
            <person name="Reed L.K."/>
            <person name="Reenan R."/>
            <person name="Reily A."/>
            <person name="Remington K.A."/>
            <person name="Rieger T.T."/>
            <person name="Ritchie M.G."/>
            <person name="Robin C."/>
            <person name="Rogers Y.H."/>
            <person name="Rohde C."/>
            <person name="Rozas J."/>
            <person name="Rubenfield M.J."/>
            <person name="Ruiz A."/>
            <person name="Russo S."/>
            <person name="Salzberg S.L."/>
            <person name="Sanchez-Gracia A."/>
            <person name="Saranga D.J."/>
            <person name="Sato H."/>
            <person name="Schaeffer S.W."/>
            <person name="Schatz M.C."/>
            <person name="Schlenke T."/>
            <person name="Schwartz R."/>
            <person name="Segarra C."/>
            <person name="Singh R.S."/>
            <person name="Sirot L."/>
            <person name="Sirota M."/>
            <person name="Sisneros N.B."/>
            <person name="Smith C.D."/>
            <person name="Smith T.F."/>
            <person name="Spieth J."/>
            <person name="Stage D.E."/>
            <person name="Stark A."/>
            <person name="Stephan W."/>
            <person name="Strausberg R.L."/>
            <person name="Strempel S."/>
            <person name="Sturgill D."/>
            <person name="Sutton G."/>
            <person name="Sutton G.G."/>
            <person name="Tao W."/>
            <person name="Teichmann S."/>
            <person name="Tobari Y.N."/>
            <person name="Tomimura Y."/>
            <person name="Tsolas J.M."/>
            <person name="Valente V.L."/>
            <person name="Venter E."/>
            <person name="Venter J.C."/>
            <person name="Vicario S."/>
            <person name="Vieira F.G."/>
            <person name="Vilella A.J."/>
            <person name="Villasante A."/>
            <person name="Walenz B."/>
            <person name="Wang J."/>
            <person name="Wasserman M."/>
            <person name="Watts T."/>
            <person name="Wilson D."/>
            <person name="Wilson R.K."/>
            <person name="Wing R.A."/>
            <person name="Wolfner M.F."/>
            <person name="Wong A."/>
            <person name="Wong G.K."/>
            <person name="Wu C.I."/>
            <person name="Wu G."/>
            <person name="Yamamoto D."/>
            <person name="Yang H.P."/>
            <person name="Yang S.P."/>
            <person name="Yorke J.A."/>
            <person name="Yoshida K."/>
            <person name="Zdobnov E."/>
            <person name="Zhang P."/>
            <person name="Zhang Y."/>
            <person name="Zimin A.V."/>
            <person name="Baldwin J."/>
            <person name="Abdouelleil A."/>
            <person name="Abdulkadir J."/>
            <person name="Abebe A."/>
            <person name="Abera B."/>
            <person name="Abreu J."/>
            <person name="Acer S.C."/>
            <person name="Aftuck L."/>
            <person name="Alexander A."/>
            <person name="An P."/>
            <person name="Anderson E."/>
            <person name="Anderson S."/>
            <person name="Arachi H."/>
            <person name="Azer M."/>
            <person name="Bachantsang P."/>
            <person name="Barry A."/>
            <person name="Bayul T."/>
            <person name="Berlin A."/>
            <person name="Bessette D."/>
            <person name="Bloom T."/>
            <person name="Blye J."/>
            <person name="Boguslavskiy L."/>
            <person name="Bonnet C."/>
            <person name="Boukhgalter B."/>
            <person name="Bourzgui I."/>
            <person name="Brown A."/>
            <person name="Cahill P."/>
            <person name="Channer S."/>
            <person name="Cheshatsang Y."/>
            <person name="Chuda L."/>
            <person name="Citroen M."/>
            <person name="Collymore A."/>
            <person name="Cooke P."/>
            <person name="Costello M."/>
            <person name="D'Aco K."/>
            <person name="Daza R."/>
            <person name="De Haan G."/>
            <person name="DeGray S."/>
            <person name="DeMaso C."/>
            <person name="Dhargay N."/>
            <person name="Dooley K."/>
            <person name="Dooley E."/>
            <person name="Doricent M."/>
            <person name="Dorje P."/>
            <person name="Dorjee K."/>
            <person name="Dupes A."/>
            <person name="Elong R."/>
            <person name="Falk J."/>
            <person name="Farina A."/>
            <person name="Faro S."/>
            <person name="Ferguson D."/>
            <person name="Fisher S."/>
            <person name="Foley C.D."/>
            <person name="Franke A."/>
            <person name="Friedrich D."/>
            <person name="Gadbois L."/>
            <person name="Gearin G."/>
            <person name="Gearin C.R."/>
            <person name="Giannoukos G."/>
            <person name="Goode T."/>
            <person name="Graham J."/>
            <person name="Grandbois E."/>
            <person name="Grewal S."/>
            <person name="Gyaltsen K."/>
            <person name="Hafez N."/>
            <person name="Hagos B."/>
            <person name="Hall J."/>
            <person name="Henson C."/>
            <person name="Hollinger A."/>
            <person name="Honan T."/>
            <person name="Huard M.D."/>
            <person name="Hughes L."/>
            <person name="Hurhula B."/>
            <person name="Husby M.E."/>
            <person name="Kamat A."/>
            <person name="Kanga B."/>
            <person name="Kashin S."/>
            <person name="Khazanovich D."/>
            <person name="Kisner P."/>
            <person name="Lance K."/>
            <person name="Lara M."/>
            <person name="Lee W."/>
            <person name="Lennon N."/>
            <person name="Letendre F."/>
            <person name="LeVine R."/>
            <person name="Lipovsky A."/>
            <person name="Liu X."/>
            <person name="Liu J."/>
            <person name="Liu S."/>
            <person name="Lokyitsang T."/>
            <person name="Lokyitsang Y."/>
            <person name="Lubonja R."/>
            <person name="Lui A."/>
            <person name="MacDonald P."/>
            <person name="Magnisalis V."/>
            <person name="Maru K."/>
            <person name="Matthews C."/>
            <person name="McCusker W."/>
            <person name="McDonough S."/>
            <person name="Mehta T."/>
            <person name="Meldrim J."/>
            <person name="Meneus L."/>
            <person name="Mihai O."/>
            <person name="Mihalev A."/>
            <person name="Mihova T."/>
            <person name="Mittelman R."/>
            <person name="Mlenga V."/>
            <person name="Montmayeur A."/>
            <person name="Mulrain L."/>
            <person name="Navidi A."/>
            <person name="Naylor J."/>
            <person name="Negash T."/>
            <person name="Nguyen T."/>
            <person name="Nguyen N."/>
            <person name="Nicol R."/>
            <person name="Norbu C."/>
            <person name="Norbu N."/>
            <person name="Novod N."/>
            <person name="O'Neill B."/>
            <person name="Osman S."/>
            <person name="Markiewicz E."/>
            <person name="Oyono O.L."/>
            <person name="Patti C."/>
            <person name="Phunkhang P."/>
            <person name="Pierre F."/>
            <person name="Priest M."/>
            <person name="Raghuraman S."/>
            <person name="Rege F."/>
            <person name="Reyes R."/>
            <person name="Rise C."/>
            <person name="Rogov P."/>
            <person name="Ross K."/>
            <person name="Ryan E."/>
            <person name="Settipalli S."/>
            <person name="Shea T."/>
            <person name="Sherpa N."/>
            <person name="Shi L."/>
            <person name="Shih D."/>
            <person name="Sparrow T."/>
            <person name="Spaulding J."/>
            <person name="Stalker J."/>
            <person name="Stange-Thomann N."/>
            <person name="Stavropoulos S."/>
            <person name="Stone C."/>
            <person name="Strader C."/>
            <person name="Tesfaye S."/>
            <person name="Thomson T."/>
            <person name="Thoulutsang Y."/>
            <person name="Thoulutsang D."/>
            <person name="Topham K."/>
            <person name="Topping I."/>
            <person name="Tsamla T."/>
            <person name="Vassiliev H."/>
            <person name="Vo A."/>
            <person name="Wangchuk T."/>
            <person name="Wangdi T."/>
            <person name="Weiand M."/>
            <person name="Wilkinson J."/>
            <person name="Wilson A."/>
            <person name="Yadav S."/>
            <person name="Young G."/>
            <person name="Yu Q."/>
            <person name="Zembek L."/>
            <person name="Zhong D."/>
            <person name="Zimmer A."/>
            <person name="Zwirko Z."/>
            <person name="Jaffe D.B."/>
            <person name="Alvarez P."/>
            <person name="Brockman W."/>
            <person name="Butler J."/>
            <person name="Chin C."/>
            <person name="Gnerre S."/>
            <person name="Grabherr M."/>
            <person name="Kleber M."/>
            <person name="Mauceli E."/>
            <person name="MacCallum I."/>
        </authorList>
    </citation>
    <scope>NUCLEOTIDE SEQUENCE [LARGE SCALE GENOMIC DNA]</scope>
    <source>
        <strain evidence="3">Tucson 14024-0371.13</strain>
    </source>
</reference>
<dbReference type="CTD" id="40677"/>
<dbReference type="InterPro" id="IPR003511">
    <property type="entry name" value="HORMA_dom"/>
</dbReference>
<dbReference type="PROSITE" id="PS50815">
    <property type="entry name" value="HORMA"/>
    <property type="match status" value="1"/>
</dbReference>
<dbReference type="KEGG" id="dan:6503391"/>
<dbReference type="InterPro" id="IPR045091">
    <property type="entry name" value="Mad2-like"/>
</dbReference>
<dbReference type="eggNOG" id="KOG3186">
    <property type="taxonomic scope" value="Eukaryota"/>
</dbReference>
<dbReference type="SMR" id="B3N1T3"/>